<sequence length="359" mass="38385">MVVQLWPFFSRQNPAGPPWHWWGYLVVTASALPLLGRRRAPVVALLASLVATGSYDLFGDVPAQPIWYGALVATYTVAVRSAHRPRIVVLMITVGGSMVISSSETALRSGVMFIAAYAVGRAFAASRAHAEALRERAERLEHERRLEADRAAVRERSRIARDMHDILSHAVSVMVVQAEAGPIALTASPARAEAAFDAIASAGRDAMVQLRRILDLLKDDDGARSPQPTLVELPALVEQTSGTGLALTYDVRGEPVPLPPDVEVAAYRIIQEAITNTVKHSGAHSADLRLAWQDDTLMIDIIDDGRGSASSLPSGGNGLIGIRERTTACGGTVSAGPRTDASGFQVRVRLPLTPRGATV</sequence>
<dbReference type="EC" id="2.7.13.3" evidence="2"/>
<feature type="coiled-coil region" evidence="9">
    <location>
        <begin position="123"/>
        <end position="150"/>
    </location>
</feature>
<dbReference type="InterPro" id="IPR036890">
    <property type="entry name" value="HATPase_C_sf"/>
</dbReference>
<evidence type="ECO:0000256" key="1">
    <source>
        <dbReference type="ARBA" id="ARBA00000085"/>
    </source>
</evidence>
<dbReference type="Proteomes" id="UP000186883">
    <property type="component" value="Unassembled WGS sequence"/>
</dbReference>
<evidence type="ECO:0000259" key="10">
    <source>
        <dbReference type="Pfam" id="PF02518"/>
    </source>
</evidence>
<keyword evidence="5" id="KW-0547">Nucleotide-binding</keyword>
<dbReference type="SUPFAM" id="SSF55874">
    <property type="entry name" value="ATPase domain of HSP90 chaperone/DNA topoisomerase II/histidine kinase"/>
    <property type="match status" value="1"/>
</dbReference>
<evidence type="ECO:0000256" key="7">
    <source>
        <dbReference type="ARBA" id="ARBA00022840"/>
    </source>
</evidence>
<evidence type="ECO:0000256" key="5">
    <source>
        <dbReference type="ARBA" id="ARBA00022741"/>
    </source>
</evidence>
<feature type="domain" description="Histidine kinase/HSP90-like ATPase" evidence="10">
    <location>
        <begin position="263"/>
        <end position="353"/>
    </location>
</feature>
<dbReference type="Gene3D" id="3.30.565.10">
    <property type="entry name" value="Histidine kinase-like ATPase, C-terminal domain"/>
    <property type="match status" value="1"/>
</dbReference>
<evidence type="ECO:0000256" key="6">
    <source>
        <dbReference type="ARBA" id="ARBA00022777"/>
    </source>
</evidence>
<comment type="caution">
    <text evidence="12">The sequence shown here is derived from an EMBL/GenBank/DDBJ whole genome shotgun (WGS) entry which is preliminary data.</text>
</comment>
<keyword evidence="6 12" id="KW-0418">Kinase</keyword>
<keyword evidence="4" id="KW-0808">Transferase</keyword>
<dbReference type="EMBL" id="LOBU02000036">
    <property type="protein sequence ID" value="OKA03300.1"/>
    <property type="molecule type" value="Genomic_DNA"/>
</dbReference>
<keyword evidence="3" id="KW-0597">Phosphoprotein</keyword>
<evidence type="ECO:0000256" key="2">
    <source>
        <dbReference type="ARBA" id="ARBA00012438"/>
    </source>
</evidence>
<keyword evidence="7" id="KW-0067">ATP-binding</keyword>
<dbReference type="GO" id="GO:0016301">
    <property type="term" value="F:kinase activity"/>
    <property type="evidence" value="ECO:0007669"/>
    <property type="project" value="UniProtKB-KW"/>
</dbReference>
<dbReference type="Pfam" id="PF02518">
    <property type="entry name" value="HATPase_c"/>
    <property type="match status" value="1"/>
</dbReference>
<dbReference type="Pfam" id="PF07730">
    <property type="entry name" value="HisKA_3"/>
    <property type="match status" value="1"/>
</dbReference>
<evidence type="ECO:0000256" key="8">
    <source>
        <dbReference type="ARBA" id="ARBA00023012"/>
    </source>
</evidence>
<dbReference type="InterPro" id="IPR011712">
    <property type="entry name" value="Sig_transdc_His_kin_sub3_dim/P"/>
</dbReference>
<keyword evidence="9" id="KW-0175">Coiled coil</keyword>
<evidence type="ECO:0000256" key="9">
    <source>
        <dbReference type="SAM" id="Coils"/>
    </source>
</evidence>
<dbReference type="PANTHER" id="PTHR24421:SF10">
    <property type="entry name" value="NITRATE_NITRITE SENSOR PROTEIN NARQ"/>
    <property type="match status" value="1"/>
</dbReference>
<dbReference type="CDD" id="cd16917">
    <property type="entry name" value="HATPase_UhpB-NarQ-NarX-like"/>
    <property type="match status" value="1"/>
</dbReference>
<dbReference type="Gene3D" id="1.20.5.1930">
    <property type="match status" value="1"/>
</dbReference>
<evidence type="ECO:0000256" key="4">
    <source>
        <dbReference type="ARBA" id="ARBA00022679"/>
    </source>
</evidence>
<dbReference type="PANTHER" id="PTHR24421">
    <property type="entry name" value="NITRATE/NITRITE SENSOR PROTEIN NARX-RELATED"/>
    <property type="match status" value="1"/>
</dbReference>
<organism evidence="12 13">
    <name type="scientific">Amycolatopsis regifaucium</name>
    <dbReference type="NCBI Taxonomy" id="546365"/>
    <lineage>
        <taxon>Bacteria</taxon>
        <taxon>Bacillati</taxon>
        <taxon>Actinomycetota</taxon>
        <taxon>Actinomycetes</taxon>
        <taxon>Pseudonocardiales</taxon>
        <taxon>Pseudonocardiaceae</taxon>
        <taxon>Amycolatopsis</taxon>
    </lineage>
</organism>
<feature type="domain" description="Signal transduction histidine kinase subgroup 3 dimerisation and phosphoacceptor" evidence="11">
    <location>
        <begin position="155"/>
        <end position="220"/>
    </location>
</feature>
<reference evidence="12" key="1">
    <citation type="submission" date="2016-11" db="EMBL/GenBank/DDBJ databases">
        <title>Genome sequencing of Amycolatopsis regifaucium.</title>
        <authorList>
            <person name="Mayilraj S."/>
            <person name="Kaur N."/>
        </authorList>
    </citation>
    <scope>NUCLEOTIDE SEQUENCE [LARGE SCALE GENOMIC DNA]</scope>
    <source>
        <strain evidence="12">GY080</strain>
    </source>
</reference>
<name>A0ABX3DFR8_9PSEU</name>
<protein>
    <recommendedName>
        <fullName evidence="2">histidine kinase</fullName>
        <ecNumber evidence="2">2.7.13.3</ecNumber>
    </recommendedName>
</protein>
<dbReference type="InterPro" id="IPR003594">
    <property type="entry name" value="HATPase_dom"/>
</dbReference>
<comment type="catalytic activity">
    <reaction evidence="1">
        <text>ATP + protein L-histidine = ADP + protein N-phospho-L-histidine.</text>
        <dbReference type="EC" id="2.7.13.3"/>
    </reaction>
</comment>
<keyword evidence="8" id="KW-0902">Two-component regulatory system</keyword>
<evidence type="ECO:0000256" key="3">
    <source>
        <dbReference type="ARBA" id="ARBA00022553"/>
    </source>
</evidence>
<dbReference type="InterPro" id="IPR050482">
    <property type="entry name" value="Sensor_HK_TwoCompSys"/>
</dbReference>
<proteinExistence type="predicted"/>
<evidence type="ECO:0000259" key="11">
    <source>
        <dbReference type="Pfam" id="PF07730"/>
    </source>
</evidence>
<gene>
    <name evidence="12" type="ORF">ATP06_0236900</name>
</gene>
<evidence type="ECO:0000313" key="13">
    <source>
        <dbReference type="Proteomes" id="UP000186883"/>
    </source>
</evidence>
<evidence type="ECO:0000313" key="12">
    <source>
        <dbReference type="EMBL" id="OKA03300.1"/>
    </source>
</evidence>
<accession>A0ABX3DFR8</accession>
<keyword evidence="13" id="KW-1185">Reference proteome</keyword>